<dbReference type="Pfam" id="PF13412">
    <property type="entry name" value="HTH_24"/>
    <property type="match status" value="1"/>
</dbReference>
<keyword evidence="6" id="KW-1185">Reference proteome</keyword>
<dbReference type="Gene3D" id="1.10.10.10">
    <property type="entry name" value="Winged helix-like DNA-binding domain superfamily/Winged helix DNA-binding domain"/>
    <property type="match status" value="1"/>
</dbReference>
<evidence type="ECO:0000313" key="5">
    <source>
        <dbReference type="EMBL" id="WXB18054.1"/>
    </source>
</evidence>
<proteinExistence type="predicted"/>
<dbReference type="InterPro" id="IPR019885">
    <property type="entry name" value="Tscrpt_reg_HTH_AsnC-type_CS"/>
</dbReference>
<dbReference type="SMART" id="SM00418">
    <property type="entry name" value="HTH_ARSR"/>
    <property type="match status" value="1"/>
</dbReference>
<dbReference type="SMART" id="SM00344">
    <property type="entry name" value="HTH_ASNC"/>
    <property type="match status" value="1"/>
</dbReference>
<feature type="domain" description="HTH asnC-type" evidence="4">
    <location>
        <begin position="16"/>
        <end position="71"/>
    </location>
</feature>
<dbReference type="InterPro" id="IPR001845">
    <property type="entry name" value="HTH_ArsR_DNA-bd_dom"/>
</dbReference>
<dbReference type="SUPFAM" id="SSF54909">
    <property type="entry name" value="Dimeric alpha+beta barrel"/>
    <property type="match status" value="1"/>
</dbReference>
<evidence type="ECO:0000256" key="1">
    <source>
        <dbReference type="ARBA" id="ARBA00023015"/>
    </source>
</evidence>
<keyword evidence="3" id="KW-0804">Transcription</keyword>
<dbReference type="Pfam" id="PF01037">
    <property type="entry name" value="AsnC_trans_reg"/>
    <property type="match status" value="1"/>
</dbReference>
<reference evidence="5 6" key="1">
    <citation type="submission" date="2021-12" db="EMBL/GenBank/DDBJ databases">
        <title>Discovery of the Pendulisporaceae a myxobacterial family with distinct sporulation behavior and unique specialized metabolism.</title>
        <authorList>
            <person name="Garcia R."/>
            <person name="Popoff A."/>
            <person name="Bader C.D."/>
            <person name="Loehr J."/>
            <person name="Walesch S."/>
            <person name="Walt C."/>
            <person name="Boldt J."/>
            <person name="Bunk B."/>
            <person name="Haeckl F.J.F.P.J."/>
            <person name="Gunesch A.P."/>
            <person name="Birkelbach J."/>
            <person name="Nuebel U."/>
            <person name="Pietschmann T."/>
            <person name="Bach T."/>
            <person name="Mueller R."/>
        </authorList>
    </citation>
    <scope>NUCLEOTIDE SEQUENCE [LARGE SCALE GENOMIC DNA]</scope>
    <source>
        <strain evidence="5 6">MSr11954</strain>
    </source>
</reference>
<dbReference type="PANTHER" id="PTHR30154">
    <property type="entry name" value="LEUCINE-RESPONSIVE REGULATORY PROTEIN"/>
    <property type="match status" value="1"/>
</dbReference>
<dbReference type="InterPro" id="IPR036388">
    <property type="entry name" value="WH-like_DNA-bd_sf"/>
</dbReference>
<protein>
    <submittedName>
        <fullName evidence="5">Lrp/AsnC family transcriptional regulator</fullName>
    </submittedName>
</protein>
<dbReference type="EMBL" id="CP089984">
    <property type="protein sequence ID" value="WXB18054.1"/>
    <property type="molecule type" value="Genomic_DNA"/>
</dbReference>
<gene>
    <name evidence="5" type="ORF">LZC94_12435</name>
</gene>
<dbReference type="InterPro" id="IPR000485">
    <property type="entry name" value="AsnC-type_HTH_dom"/>
</dbReference>
<dbReference type="InterPro" id="IPR011008">
    <property type="entry name" value="Dimeric_a/b-barrel"/>
</dbReference>
<dbReference type="Proteomes" id="UP001370348">
    <property type="component" value="Chromosome"/>
</dbReference>
<evidence type="ECO:0000313" key="6">
    <source>
        <dbReference type="Proteomes" id="UP001370348"/>
    </source>
</evidence>
<dbReference type="InterPro" id="IPR019887">
    <property type="entry name" value="Tscrpt_reg_AsnC/Lrp_C"/>
</dbReference>
<dbReference type="PROSITE" id="PS50956">
    <property type="entry name" value="HTH_ASNC_2"/>
    <property type="match status" value="1"/>
</dbReference>
<evidence type="ECO:0000256" key="3">
    <source>
        <dbReference type="ARBA" id="ARBA00023163"/>
    </source>
</evidence>
<evidence type="ECO:0000256" key="2">
    <source>
        <dbReference type="ARBA" id="ARBA00023125"/>
    </source>
</evidence>
<keyword evidence="1" id="KW-0805">Transcription regulation</keyword>
<keyword evidence="2" id="KW-0238">DNA-binding</keyword>
<sequence>MSLRTMNLVCDPRNAEILRLLRDDPRIPVSELARRIGMSAPAVKERVQRMEDAGIIKGYRLELDPAALGLPITIYVRIRPMPGKLPKLIELAQAIPQVVECHRVTGEDCFILKLHIDALENLDRILDRFLLFGQTTTSIVQSTPVPLRAPPLPGAG</sequence>
<organism evidence="5 6">
    <name type="scientific">Pendulispora albinea</name>
    <dbReference type="NCBI Taxonomy" id="2741071"/>
    <lineage>
        <taxon>Bacteria</taxon>
        <taxon>Pseudomonadati</taxon>
        <taxon>Myxococcota</taxon>
        <taxon>Myxococcia</taxon>
        <taxon>Myxococcales</taxon>
        <taxon>Sorangiineae</taxon>
        <taxon>Pendulisporaceae</taxon>
        <taxon>Pendulispora</taxon>
    </lineage>
</organism>
<dbReference type="InterPro" id="IPR011991">
    <property type="entry name" value="ArsR-like_HTH"/>
</dbReference>
<name>A0ABZ2M4B1_9BACT</name>
<dbReference type="CDD" id="cd00090">
    <property type="entry name" value="HTH_ARSR"/>
    <property type="match status" value="1"/>
</dbReference>
<dbReference type="RefSeq" id="WP_394827694.1">
    <property type="nucleotide sequence ID" value="NZ_CP089984.1"/>
</dbReference>
<dbReference type="PRINTS" id="PR00033">
    <property type="entry name" value="HTHASNC"/>
</dbReference>
<dbReference type="PANTHER" id="PTHR30154:SF53">
    <property type="entry name" value="HTH-TYPE TRANSCRIPTIONAL REGULATOR LRPC"/>
    <property type="match status" value="1"/>
</dbReference>
<dbReference type="InterPro" id="IPR036390">
    <property type="entry name" value="WH_DNA-bd_sf"/>
</dbReference>
<evidence type="ECO:0000259" key="4">
    <source>
        <dbReference type="PROSITE" id="PS50956"/>
    </source>
</evidence>
<dbReference type="SUPFAM" id="SSF46785">
    <property type="entry name" value="Winged helix' DNA-binding domain"/>
    <property type="match status" value="1"/>
</dbReference>
<dbReference type="PROSITE" id="PS00519">
    <property type="entry name" value="HTH_ASNC_1"/>
    <property type="match status" value="1"/>
</dbReference>
<dbReference type="Gene3D" id="3.30.70.920">
    <property type="match status" value="1"/>
</dbReference>
<dbReference type="InterPro" id="IPR019888">
    <property type="entry name" value="Tscrpt_reg_AsnC-like"/>
</dbReference>
<accession>A0ABZ2M4B1</accession>